<gene>
    <name evidence="2" type="ORF">CLPA_c02070</name>
    <name evidence="3" type="ORF">CP6013_02940</name>
</gene>
<evidence type="ECO:0000313" key="4">
    <source>
        <dbReference type="Proteomes" id="UP000028042"/>
    </source>
</evidence>
<sequence>MGSKDEEMLEAYAYANYMLENYTYAKNAYEKLLSINPENKNAQRFYNLI</sequence>
<dbReference type="AlphaFoldDB" id="A0A0H3J0V4"/>
<proteinExistence type="predicted"/>
<dbReference type="EMBL" id="CP009268">
    <property type="protein sequence ID" value="AJA50295.1"/>
    <property type="molecule type" value="Genomic_DNA"/>
</dbReference>
<dbReference type="Proteomes" id="UP000028042">
    <property type="component" value="Unassembled WGS sequence"/>
</dbReference>
<keyword evidence="1" id="KW-0802">TPR repeat</keyword>
<evidence type="ECO:0000313" key="3">
    <source>
        <dbReference type="EMBL" id="KRU13692.1"/>
    </source>
</evidence>
<keyword evidence="5" id="KW-1185">Reference proteome</keyword>
<organism evidence="2 5">
    <name type="scientific">Clostridium pasteurianum DSM 525 = ATCC 6013</name>
    <dbReference type="NCBI Taxonomy" id="1262449"/>
    <lineage>
        <taxon>Bacteria</taxon>
        <taxon>Bacillati</taxon>
        <taxon>Bacillota</taxon>
        <taxon>Clostridia</taxon>
        <taxon>Eubacteriales</taxon>
        <taxon>Clostridiaceae</taxon>
        <taxon>Clostridium</taxon>
    </lineage>
</organism>
<feature type="repeat" description="TPR" evidence="1">
    <location>
        <begin position="6"/>
        <end position="39"/>
    </location>
</feature>
<evidence type="ECO:0000313" key="2">
    <source>
        <dbReference type="EMBL" id="AJA50295.1"/>
    </source>
</evidence>
<accession>A0A0H3J0V4</accession>
<reference evidence="2 5" key="1">
    <citation type="journal article" date="2015" name="Genome Announc.">
        <title>Complete Genome Sequence of the Nitrogen-Fixing and Solvent-Producing Clostridium pasteurianum DSM 525.</title>
        <authorList>
            <person name="Poehlein A."/>
            <person name="Grosse-Honebrink A."/>
            <person name="Zhang Y."/>
            <person name="Minton N.P."/>
            <person name="Daniel R."/>
        </authorList>
    </citation>
    <scope>NUCLEOTIDE SEQUENCE [LARGE SCALE GENOMIC DNA]</scope>
    <source>
        <strain evidence="2">DSM 525</strain>
        <strain evidence="5">DSM 525 / ATCC 6013</strain>
    </source>
</reference>
<dbReference type="PATRIC" id="fig|1262449.7.peg.186"/>
<dbReference type="InterPro" id="IPR011990">
    <property type="entry name" value="TPR-like_helical_dom_sf"/>
</dbReference>
<evidence type="ECO:0008006" key="6">
    <source>
        <dbReference type="Google" id="ProtNLM"/>
    </source>
</evidence>
<dbReference type="PROSITE" id="PS50005">
    <property type="entry name" value="TPR"/>
    <property type="match status" value="1"/>
</dbReference>
<dbReference type="EMBL" id="JPGY02000001">
    <property type="protein sequence ID" value="KRU13692.1"/>
    <property type="molecule type" value="Genomic_DNA"/>
</dbReference>
<dbReference type="InterPro" id="IPR028061">
    <property type="entry name" value="Fis1_TPR_C"/>
</dbReference>
<dbReference type="Proteomes" id="UP000030905">
    <property type="component" value="Chromosome"/>
</dbReference>
<dbReference type="Gene3D" id="1.25.40.10">
    <property type="entry name" value="Tetratricopeptide repeat domain"/>
    <property type="match status" value="1"/>
</dbReference>
<dbReference type="InterPro" id="IPR019734">
    <property type="entry name" value="TPR_rpt"/>
</dbReference>
<reference evidence="3" key="2">
    <citation type="submission" date="2015-10" db="EMBL/GenBank/DDBJ databases">
        <title>Improved Draft Genome Sequence of Clostridium pasteurianum Strain ATCC 6013 (DSM 525) Using a Hybrid Next-Generation Sequencing Approach.</title>
        <authorList>
            <person name="Pyne M.E."/>
            <person name="Utturkar S.M."/>
            <person name="Brown S.D."/>
            <person name="Moo-Young M."/>
            <person name="Chung D.A."/>
            <person name="Chou P.C."/>
        </authorList>
    </citation>
    <scope>NUCLEOTIDE SEQUENCE</scope>
    <source>
        <strain evidence="3">ATCC 6013</strain>
    </source>
</reference>
<evidence type="ECO:0000256" key="1">
    <source>
        <dbReference type="PROSITE-ProRule" id="PRU00339"/>
    </source>
</evidence>
<dbReference type="Pfam" id="PF14853">
    <property type="entry name" value="Fis1_TPR_C"/>
    <property type="match status" value="1"/>
</dbReference>
<dbReference type="KEGG" id="cpat:CLPA_c02070"/>
<dbReference type="SUPFAM" id="SSF48452">
    <property type="entry name" value="TPR-like"/>
    <property type="match status" value="1"/>
</dbReference>
<dbReference type="KEGG" id="cpae:CPAST_c02070"/>
<evidence type="ECO:0000313" key="5">
    <source>
        <dbReference type="Proteomes" id="UP000030905"/>
    </source>
</evidence>
<reference evidence="3 4" key="3">
    <citation type="journal article" name="Genome Announc.">
        <title>Improved Draft Genome Sequence of Clostridium pasteurianum Strain ATCC 6013 (DSM 525) Using a Hybrid Next-Generation Sequencing Approach.</title>
        <authorList>
            <person name="Pyne M.E."/>
            <person name="Utturkar S."/>
            <person name="Brown S.D."/>
            <person name="Moo-Young M."/>
            <person name="Chung D.A."/>
            <person name="Chou C.P."/>
        </authorList>
    </citation>
    <scope>NUCLEOTIDE SEQUENCE [LARGE SCALE GENOMIC DNA]</scope>
    <source>
        <strain evidence="3 4">ATCC 6013</strain>
    </source>
</reference>
<protein>
    <recommendedName>
        <fullName evidence="6">Tetratricopeptide repeat protein</fullName>
    </recommendedName>
</protein>
<name>A0A0H3J0V4_CLOPA</name>